<dbReference type="Gene3D" id="3.40.50.12780">
    <property type="entry name" value="N-terminal domain of ligase-like"/>
    <property type="match status" value="1"/>
</dbReference>
<organism evidence="10 11">
    <name type="scientific">Plectus sambesii</name>
    <dbReference type="NCBI Taxonomy" id="2011161"/>
    <lineage>
        <taxon>Eukaryota</taxon>
        <taxon>Metazoa</taxon>
        <taxon>Ecdysozoa</taxon>
        <taxon>Nematoda</taxon>
        <taxon>Chromadorea</taxon>
        <taxon>Plectida</taxon>
        <taxon>Plectina</taxon>
        <taxon>Plectoidea</taxon>
        <taxon>Plectidae</taxon>
        <taxon>Plectus</taxon>
    </lineage>
</organism>
<dbReference type="Pfam" id="PF00501">
    <property type="entry name" value="AMP-binding"/>
    <property type="match status" value="1"/>
</dbReference>
<evidence type="ECO:0000256" key="2">
    <source>
        <dbReference type="ARBA" id="ARBA00012988"/>
    </source>
</evidence>
<dbReference type="GO" id="GO:0005524">
    <property type="term" value="F:ATP binding"/>
    <property type="evidence" value="ECO:0007669"/>
    <property type="project" value="UniProtKB-UniRule"/>
</dbReference>
<dbReference type="SUPFAM" id="SSF56801">
    <property type="entry name" value="Acetyl-CoA synthetase-like"/>
    <property type="match status" value="1"/>
</dbReference>
<dbReference type="InterPro" id="IPR020845">
    <property type="entry name" value="AMP-binding_CS"/>
</dbReference>
<keyword evidence="5 7" id="KW-0547">Nucleotide-binding</keyword>
<comment type="catalytic activity">
    <reaction evidence="7">
        <text>acetoacetate + ATP + CoA = acetoacetyl-CoA + AMP + diphosphate</text>
        <dbReference type="Rhea" id="RHEA:16117"/>
        <dbReference type="ChEBI" id="CHEBI:13705"/>
        <dbReference type="ChEBI" id="CHEBI:30616"/>
        <dbReference type="ChEBI" id="CHEBI:33019"/>
        <dbReference type="ChEBI" id="CHEBI:57286"/>
        <dbReference type="ChEBI" id="CHEBI:57287"/>
        <dbReference type="ChEBI" id="CHEBI:456215"/>
        <dbReference type="EC" id="6.2.1.16"/>
    </reaction>
</comment>
<evidence type="ECO:0000256" key="7">
    <source>
        <dbReference type="RuleBase" id="RU367019"/>
    </source>
</evidence>
<keyword evidence="7" id="KW-0443">Lipid metabolism</keyword>
<dbReference type="PANTHER" id="PTHR42921:SF1">
    <property type="entry name" value="ACETOACETYL-COA SYNTHETASE"/>
    <property type="match status" value="1"/>
</dbReference>
<evidence type="ECO:0000259" key="8">
    <source>
        <dbReference type="Pfam" id="PF00501"/>
    </source>
</evidence>
<dbReference type="InterPro" id="IPR000873">
    <property type="entry name" value="AMP-dep_synth/lig_dom"/>
</dbReference>
<dbReference type="PROSITE" id="PS00455">
    <property type="entry name" value="AMP_BINDING"/>
    <property type="match status" value="1"/>
</dbReference>
<evidence type="ECO:0000256" key="1">
    <source>
        <dbReference type="ARBA" id="ARBA00006432"/>
    </source>
</evidence>
<evidence type="ECO:0000313" key="11">
    <source>
        <dbReference type="WBParaSite" id="PSAMB.scaffold106size78906.g2109.t1"/>
    </source>
</evidence>
<evidence type="ECO:0000256" key="6">
    <source>
        <dbReference type="ARBA" id="ARBA00022840"/>
    </source>
</evidence>
<dbReference type="EC" id="6.2.1.16" evidence="2 7"/>
<comment type="similarity">
    <text evidence="1 7">Belongs to the ATP-dependent AMP-binding enzyme family.</text>
</comment>
<keyword evidence="6 7" id="KW-0067">ATP-binding</keyword>
<evidence type="ECO:0000313" key="10">
    <source>
        <dbReference type="Proteomes" id="UP000887566"/>
    </source>
</evidence>
<proteinExistence type="inferred from homology"/>
<dbReference type="NCBIfam" id="NF002937">
    <property type="entry name" value="PRK03584.1"/>
    <property type="match status" value="1"/>
</dbReference>
<evidence type="ECO:0000256" key="5">
    <source>
        <dbReference type="ARBA" id="ARBA00022741"/>
    </source>
</evidence>
<evidence type="ECO:0000256" key="4">
    <source>
        <dbReference type="ARBA" id="ARBA00022598"/>
    </source>
</evidence>
<evidence type="ECO:0000259" key="9">
    <source>
        <dbReference type="Pfam" id="PF13193"/>
    </source>
</evidence>
<keyword evidence="4 7" id="KW-0436">Ligase</keyword>
<dbReference type="InterPro" id="IPR025110">
    <property type="entry name" value="AMP-bd_C"/>
</dbReference>
<keyword evidence="7" id="KW-0276">Fatty acid metabolism</keyword>
<dbReference type="InterPro" id="IPR045851">
    <property type="entry name" value="AMP-bd_C_sf"/>
</dbReference>
<dbReference type="AlphaFoldDB" id="A0A914UL04"/>
<dbReference type="NCBIfam" id="TIGR01217">
    <property type="entry name" value="ac_ac_CoA_syn"/>
    <property type="match status" value="1"/>
</dbReference>
<dbReference type="InterPro" id="IPR005914">
    <property type="entry name" value="Acac_CoA_synth"/>
</dbReference>
<feature type="domain" description="AMP-dependent synthetase/ligase" evidence="8">
    <location>
        <begin position="31"/>
        <end position="336"/>
    </location>
</feature>
<dbReference type="Pfam" id="PF13193">
    <property type="entry name" value="AMP-binding_C"/>
    <property type="match status" value="1"/>
</dbReference>
<dbReference type="Gene3D" id="3.30.300.30">
    <property type="match status" value="1"/>
</dbReference>
<dbReference type="PANTHER" id="PTHR42921">
    <property type="entry name" value="ACETOACETYL-COA SYNTHETASE"/>
    <property type="match status" value="1"/>
</dbReference>
<protein>
    <recommendedName>
        <fullName evidence="3 7">Acetoacetyl-CoA synthetase</fullName>
        <ecNumber evidence="2 7">6.2.1.16</ecNumber>
    </recommendedName>
</protein>
<evidence type="ECO:0000256" key="3">
    <source>
        <dbReference type="ARBA" id="ARBA00015326"/>
    </source>
</evidence>
<keyword evidence="10" id="KW-1185">Reference proteome</keyword>
<dbReference type="Proteomes" id="UP000887566">
    <property type="component" value="Unplaced"/>
</dbReference>
<dbReference type="InterPro" id="IPR042099">
    <property type="entry name" value="ANL_N_sf"/>
</dbReference>
<name>A0A914UL04_9BILA</name>
<dbReference type="GO" id="GO:0030729">
    <property type="term" value="F:acetoacetate-CoA ligase activity"/>
    <property type="evidence" value="ECO:0007669"/>
    <property type="project" value="UniProtKB-UniRule"/>
</dbReference>
<dbReference type="WBParaSite" id="PSAMB.scaffold106size78906.g2109.t1">
    <property type="protein sequence ID" value="PSAMB.scaffold106size78906.g2109.t1"/>
    <property type="gene ID" value="PSAMB.scaffold106size78906.g2109"/>
</dbReference>
<dbReference type="GO" id="GO:0005829">
    <property type="term" value="C:cytosol"/>
    <property type="evidence" value="ECO:0007669"/>
    <property type="project" value="UniProtKB-SubCell"/>
</dbReference>
<sequence length="583" mass="64179">MALSTPKLELSGNHLTNNFGHGEGFDLDRDIVRLTFAQLKREVQKYAAALRAAGVGKGDRVAGYMPNCVETCVAMLATATVGAVWSSTSVDFGHMGVLDRFGQIAPKVLFSVEAVVYKGKPFDHMAKLEKVVRELPSLKAVVLCPFVSAEADVDLSSLGPNAIYLSQFLKNGQNAAGDFDPLAFEQVPFDHPLFIMFSSGTTGAPKAMVHSVGGTLLKHLEEHVIQEDMTEKDTIFFWTTCGWMMWNWLMTSLATGASVVLYDGSPFEPRPSVLFDVAEKTGTSIIGMGAKCYDVYEQKQMNFKESHNLNALRMVLSTGSPLKPACFDYVYKNVKDDLLIGSICGGTDIIACFMGVGIKHPVYRGEIQCLYLGMNMAAWNEKQEAVLCERGELICLTPFPSQPTHFLDDPDGSRYRKAYFDKYPGVWAHGDFCILNDKTGGVIMLGRSDGTLNPGGVRFGSAELYHVVEAFEEIEDSVVVGQKLPDDDERVVMFVKMNNGFELDATLLKKLKTTIRTSMSPKHVPSVFLVVPDIPYTTSGKKVEIAVKQILAGDEVKNANALRNPEVLDLFRQLRSHSDLQFA</sequence>
<keyword evidence="7" id="KW-0963">Cytoplasm</keyword>
<comment type="subcellular location">
    <subcellularLocation>
        <location evidence="7">Cytoplasm</location>
        <location evidence="7">Cytosol</location>
    </subcellularLocation>
</comment>
<feature type="domain" description="AMP-binding enzyme C-terminal" evidence="9">
    <location>
        <begin position="470"/>
        <end position="541"/>
    </location>
</feature>
<dbReference type="GO" id="GO:0006631">
    <property type="term" value="P:fatty acid metabolic process"/>
    <property type="evidence" value="ECO:0007669"/>
    <property type="project" value="UniProtKB-UniRule"/>
</dbReference>
<reference evidence="11" key="1">
    <citation type="submission" date="2022-11" db="UniProtKB">
        <authorList>
            <consortium name="WormBaseParasite"/>
        </authorList>
    </citation>
    <scope>IDENTIFICATION</scope>
</reference>
<comment type="function">
    <text evidence="7">Converts acetoacetate to acetoacetyl-CoA in the cytosol.</text>
</comment>
<accession>A0A914UL04</accession>